<protein>
    <recommendedName>
        <fullName evidence="1">DUF7587 domain-containing protein</fullName>
    </recommendedName>
</protein>
<comment type="caution">
    <text evidence="3">The sequence shown here is derived from an EMBL/GenBank/DDBJ whole genome shotgun (WGS) entry which is preliminary data.</text>
</comment>
<reference evidence="2" key="2">
    <citation type="journal article" date="2014" name="PLoS Genet.">
        <title>Signature gene expression reveals novel clues to the molecular mechanisms of dimorphic transition in Penicillium marneffei.</title>
        <authorList>
            <person name="Yang E."/>
            <person name="Wang G."/>
            <person name="Cai J."/>
            <person name="Woo P.C."/>
            <person name="Lau S.K."/>
            <person name="Yuen K.-Y."/>
            <person name="Chow W.-N."/>
            <person name="Lin X."/>
        </authorList>
    </citation>
    <scope>NUCLEOTIDE SEQUENCE</scope>
    <source>
        <strain evidence="2">PM1</strain>
    </source>
</reference>
<name>A0A093UYP5_TALMA</name>
<dbReference type="Pfam" id="PF24494">
    <property type="entry name" value="DUF7587"/>
    <property type="match status" value="1"/>
</dbReference>
<dbReference type="HOGENOM" id="CLU_048301_1_0_1"/>
<dbReference type="EMBL" id="JPOX01000071">
    <property type="protein sequence ID" value="KFX41098.1"/>
    <property type="molecule type" value="Genomic_DNA"/>
</dbReference>
<proteinExistence type="predicted"/>
<accession>A0A093UYP5</accession>
<sequence>MALDLQEHFQKLDIEPDCLPFCPPDNVERRREKFDEVPRYLFRIFTPKSQGTTNEVWTKSKDARSSVRSKVATSMIDIFARDNKEETAAMLYRHLRWWKGPDDNLVSWTSSLLFALIYIFNLHANSRDGSAFEDIYLCIIDTSNFPEHVFLRDMDLIRAYRSVNQDLRNFESLRMRKRRGFSGYFYFGEYFSQGALKIKDKCQIVSSRRLIEHGLYCIRPEFRNFANWKRMENPPWANPTVELREGFYCTNDKSKEISAEQLQVALNIAQVFEQRWRLPIAVNMIAMTASRSRDERVLAAFRENTFTDYDRENCSPWRTKMLGHETMPEVQEYCSLMMSIYTDYCLRTLMRYLEEAKGSVCAIAKFIIKENLFQDPTPEEQDLITGDVHYTDIVNTLRSISSFSDILCACLDHRMERGDQR</sequence>
<gene>
    <name evidence="3" type="ORF">GQ26_0400470</name>
    <name evidence="2" type="ORF">GQ26_0710100</name>
</gene>
<dbReference type="EMBL" id="JPOX01000040">
    <property type="protein sequence ID" value="KFX42859.1"/>
    <property type="molecule type" value="Genomic_DNA"/>
</dbReference>
<evidence type="ECO:0000259" key="1">
    <source>
        <dbReference type="Pfam" id="PF24494"/>
    </source>
</evidence>
<evidence type="ECO:0000313" key="2">
    <source>
        <dbReference type="EMBL" id="KFX41098.1"/>
    </source>
</evidence>
<reference evidence="3" key="1">
    <citation type="journal article" date="2014" name="PLoS Genet.">
        <title>Signature Gene Expression Reveals Novel Clues to the Molecular Mechanisms of Dimorphic Transition in Penicillium marneffei.</title>
        <authorList>
            <person name="Yang E."/>
            <person name="Wang G."/>
            <person name="Cai J."/>
            <person name="Woo P.C."/>
            <person name="Lau S.K."/>
            <person name="Yuen K.-Y."/>
            <person name="Chow W.-N."/>
            <person name="Lin X."/>
        </authorList>
    </citation>
    <scope>NUCLEOTIDE SEQUENCE [LARGE SCALE GENOMIC DNA]</scope>
    <source>
        <strain evidence="3">PM1</strain>
    </source>
</reference>
<dbReference type="AlphaFoldDB" id="A0A093UYP5"/>
<evidence type="ECO:0000313" key="3">
    <source>
        <dbReference type="EMBL" id="KFX42859.1"/>
    </source>
</evidence>
<organism evidence="3">
    <name type="scientific">Talaromyces marneffei PM1</name>
    <dbReference type="NCBI Taxonomy" id="1077442"/>
    <lineage>
        <taxon>Eukaryota</taxon>
        <taxon>Fungi</taxon>
        <taxon>Dikarya</taxon>
        <taxon>Ascomycota</taxon>
        <taxon>Pezizomycotina</taxon>
        <taxon>Eurotiomycetes</taxon>
        <taxon>Eurotiomycetidae</taxon>
        <taxon>Eurotiales</taxon>
        <taxon>Trichocomaceae</taxon>
        <taxon>Talaromyces</taxon>
        <taxon>Talaromyces sect. Talaromyces</taxon>
    </lineage>
</organism>
<dbReference type="InterPro" id="IPR056009">
    <property type="entry name" value="DUF7587"/>
</dbReference>
<feature type="domain" description="DUF7587" evidence="1">
    <location>
        <begin position="37"/>
        <end position="162"/>
    </location>
</feature>